<keyword evidence="14" id="KW-1185">Reference proteome</keyword>
<dbReference type="Gene3D" id="3.20.20.70">
    <property type="entry name" value="Aldolase class I"/>
    <property type="match status" value="1"/>
</dbReference>
<reference evidence="13 14" key="1">
    <citation type="journal article" date="2019" name="Int. J. Syst. Evol. Microbiol.">
        <title>The Global Catalogue of Microorganisms (GCM) 10K type strain sequencing project: providing services to taxonomists for standard genome sequencing and annotation.</title>
        <authorList>
            <consortium name="The Broad Institute Genomics Platform"/>
            <consortium name="The Broad Institute Genome Sequencing Center for Infectious Disease"/>
            <person name="Wu L."/>
            <person name="Ma J."/>
        </authorList>
    </citation>
    <scope>NUCLEOTIDE SEQUENCE [LARGE SCALE GENOMIC DNA]</scope>
    <source>
        <strain evidence="13 14">JCM 14046</strain>
    </source>
</reference>
<dbReference type="Proteomes" id="UP001501612">
    <property type="component" value="Unassembled WGS sequence"/>
</dbReference>
<dbReference type="PANTHER" id="PTHR32179">
    <property type="entry name" value="NICOTINATE-NUCLEOTIDE PYROPHOSPHORYLASE [CARBOXYLATING]"/>
    <property type="match status" value="1"/>
</dbReference>
<evidence type="ECO:0000259" key="12">
    <source>
        <dbReference type="Pfam" id="PF02749"/>
    </source>
</evidence>
<organism evidence="13 14">
    <name type="scientific">Nocardioides lentus</name>
    <dbReference type="NCBI Taxonomy" id="338077"/>
    <lineage>
        <taxon>Bacteria</taxon>
        <taxon>Bacillati</taxon>
        <taxon>Actinomycetota</taxon>
        <taxon>Actinomycetes</taxon>
        <taxon>Propionibacteriales</taxon>
        <taxon>Nocardioidaceae</taxon>
        <taxon>Nocardioides</taxon>
    </lineage>
</organism>
<evidence type="ECO:0000256" key="9">
    <source>
        <dbReference type="ARBA" id="ARBA00047445"/>
    </source>
</evidence>
<dbReference type="InterPro" id="IPR037128">
    <property type="entry name" value="Quinolinate_PRibosylTase_N_sf"/>
</dbReference>
<accession>A0ABN2P809</accession>
<sequence length="339" mass="34450">MTSPAATPGHTPGPVPGTSAPDGPDGPWVTGIAAPSYDALPGRLVDELTAAGLDPRETWASVVAAVAEDLPGEDVTSWSTIPATQVETADLLARAAGTLAGGAVAELVFRHVLGADAAVERVAADGAVLARGDVVMTVTGPTALLLTAERTALNFLGHLSGVATATARWVAVLDGTGARVRDTRKTVPHLRSLAKYAVRAGGGVNHRRDLSDEALVKDNHVLAAGGVVAAYELVAGRHPDLPVQVEVTTLDQLRDLVAGTACTDVLLDNMDVATTAEAVRLNREVAAAAGRAPARLEASGGLDLDAARAVAETGVDTLAVGALTHSASVLDIAMDLRVP</sequence>
<evidence type="ECO:0000256" key="3">
    <source>
        <dbReference type="ARBA" id="ARBA00009400"/>
    </source>
</evidence>
<feature type="domain" description="Quinolinate phosphoribosyl transferase N-terminal" evidence="12">
    <location>
        <begin position="74"/>
        <end position="160"/>
    </location>
</feature>
<evidence type="ECO:0000256" key="6">
    <source>
        <dbReference type="ARBA" id="ARBA00022676"/>
    </source>
</evidence>
<dbReference type="Gene3D" id="3.90.1170.20">
    <property type="entry name" value="Quinolinate phosphoribosyl transferase, N-terminal domain"/>
    <property type="match status" value="1"/>
</dbReference>
<dbReference type="EMBL" id="BAAAMY010000004">
    <property type="protein sequence ID" value="GAA1914967.1"/>
    <property type="molecule type" value="Genomic_DNA"/>
</dbReference>
<evidence type="ECO:0000256" key="2">
    <source>
        <dbReference type="ARBA" id="ARBA00004893"/>
    </source>
</evidence>
<dbReference type="InterPro" id="IPR036068">
    <property type="entry name" value="Nicotinate_pribotase-like_C"/>
</dbReference>
<dbReference type="InterPro" id="IPR004393">
    <property type="entry name" value="NadC"/>
</dbReference>
<keyword evidence="5" id="KW-0662">Pyridine nucleotide biosynthesis</keyword>
<comment type="caution">
    <text evidence="13">The sequence shown here is derived from an EMBL/GenBank/DDBJ whole genome shotgun (WGS) entry which is preliminary data.</text>
</comment>
<evidence type="ECO:0000256" key="4">
    <source>
        <dbReference type="ARBA" id="ARBA00011944"/>
    </source>
</evidence>
<protein>
    <recommendedName>
        <fullName evidence="4">nicotinate-nucleotide diphosphorylase (carboxylating)</fullName>
        <ecNumber evidence="4">2.4.2.19</ecNumber>
    </recommendedName>
    <alternativeName>
        <fullName evidence="8">Quinolinate phosphoribosyltransferase [decarboxylating]</fullName>
    </alternativeName>
</protein>
<dbReference type="PANTHER" id="PTHR32179:SF3">
    <property type="entry name" value="NICOTINATE-NUCLEOTIDE PYROPHOSPHORYLASE [CARBOXYLATING]"/>
    <property type="match status" value="1"/>
</dbReference>
<evidence type="ECO:0000256" key="7">
    <source>
        <dbReference type="ARBA" id="ARBA00022679"/>
    </source>
</evidence>
<proteinExistence type="inferred from homology"/>
<dbReference type="Pfam" id="PF02749">
    <property type="entry name" value="QRPTase_N"/>
    <property type="match status" value="1"/>
</dbReference>
<feature type="region of interest" description="Disordered" evidence="10">
    <location>
        <begin position="1"/>
        <end position="30"/>
    </location>
</feature>
<comment type="catalytic activity">
    <reaction evidence="9">
        <text>nicotinate beta-D-ribonucleotide + CO2 + diphosphate = quinolinate + 5-phospho-alpha-D-ribose 1-diphosphate + 2 H(+)</text>
        <dbReference type="Rhea" id="RHEA:12733"/>
        <dbReference type="ChEBI" id="CHEBI:15378"/>
        <dbReference type="ChEBI" id="CHEBI:16526"/>
        <dbReference type="ChEBI" id="CHEBI:29959"/>
        <dbReference type="ChEBI" id="CHEBI:33019"/>
        <dbReference type="ChEBI" id="CHEBI:57502"/>
        <dbReference type="ChEBI" id="CHEBI:58017"/>
        <dbReference type="EC" id="2.4.2.19"/>
    </reaction>
</comment>
<dbReference type="InterPro" id="IPR022412">
    <property type="entry name" value="Quinolinate_PRibosylTrfase_N"/>
</dbReference>
<evidence type="ECO:0000256" key="8">
    <source>
        <dbReference type="ARBA" id="ARBA00033102"/>
    </source>
</evidence>
<keyword evidence="7" id="KW-0808">Transferase</keyword>
<evidence type="ECO:0000256" key="1">
    <source>
        <dbReference type="ARBA" id="ARBA00003237"/>
    </source>
</evidence>
<dbReference type="SUPFAM" id="SSF54675">
    <property type="entry name" value="Nicotinate/Quinolinate PRTase N-terminal domain-like"/>
    <property type="match status" value="1"/>
</dbReference>
<comment type="similarity">
    <text evidence="3">Belongs to the NadC/ModD family.</text>
</comment>
<dbReference type="EC" id="2.4.2.19" evidence="4"/>
<dbReference type="SUPFAM" id="SSF51690">
    <property type="entry name" value="Nicotinate/Quinolinate PRTase C-terminal domain-like"/>
    <property type="match status" value="1"/>
</dbReference>
<name>A0ABN2P809_9ACTN</name>
<dbReference type="RefSeq" id="WP_344005811.1">
    <property type="nucleotide sequence ID" value="NZ_BAAAMY010000004.1"/>
</dbReference>
<feature type="compositionally biased region" description="Low complexity" evidence="10">
    <location>
        <begin position="1"/>
        <end position="18"/>
    </location>
</feature>
<dbReference type="NCBIfam" id="TIGR00078">
    <property type="entry name" value="nadC"/>
    <property type="match status" value="1"/>
</dbReference>
<comment type="pathway">
    <text evidence="2">Cofactor biosynthesis; NAD(+) biosynthesis; nicotinate D-ribonucleotide from quinolinate: step 1/1.</text>
</comment>
<dbReference type="Pfam" id="PF01729">
    <property type="entry name" value="QRPTase_C"/>
    <property type="match status" value="1"/>
</dbReference>
<evidence type="ECO:0000256" key="10">
    <source>
        <dbReference type="SAM" id="MobiDB-lite"/>
    </source>
</evidence>
<evidence type="ECO:0000256" key="5">
    <source>
        <dbReference type="ARBA" id="ARBA00022642"/>
    </source>
</evidence>
<dbReference type="CDD" id="cd01572">
    <property type="entry name" value="QPRTase"/>
    <property type="match status" value="1"/>
</dbReference>
<feature type="domain" description="Quinolinate phosphoribosyl transferase C-terminal" evidence="11">
    <location>
        <begin position="162"/>
        <end position="335"/>
    </location>
</feature>
<dbReference type="InterPro" id="IPR002638">
    <property type="entry name" value="Quinolinate_PRibosylTrfase_C"/>
</dbReference>
<dbReference type="InterPro" id="IPR027277">
    <property type="entry name" value="NadC/ModD"/>
</dbReference>
<gene>
    <name evidence="13" type="primary">nadC</name>
    <name evidence="13" type="ORF">GCM10009737_15440</name>
</gene>
<evidence type="ECO:0000313" key="14">
    <source>
        <dbReference type="Proteomes" id="UP001501612"/>
    </source>
</evidence>
<comment type="function">
    <text evidence="1">Involved in the catabolism of quinolinic acid (QA).</text>
</comment>
<keyword evidence="6" id="KW-0328">Glycosyltransferase</keyword>
<evidence type="ECO:0000313" key="13">
    <source>
        <dbReference type="EMBL" id="GAA1914967.1"/>
    </source>
</evidence>
<dbReference type="InterPro" id="IPR013785">
    <property type="entry name" value="Aldolase_TIM"/>
</dbReference>
<evidence type="ECO:0000259" key="11">
    <source>
        <dbReference type="Pfam" id="PF01729"/>
    </source>
</evidence>